<proteinExistence type="predicted"/>
<evidence type="ECO:0000313" key="2">
    <source>
        <dbReference type="Proteomes" id="UP001148203"/>
    </source>
</evidence>
<evidence type="ECO:0000313" key="1">
    <source>
        <dbReference type="EMBL" id="MDD0991935.1"/>
    </source>
</evidence>
<reference evidence="1 2" key="1">
    <citation type="submission" date="2022-05" db="EMBL/GenBank/DDBJ databases">
        <title>Novel Pseudomonas spp. Isolated from a Rainbow Trout Aquaculture Facility.</title>
        <authorList>
            <person name="Testerman T."/>
            <person name="Graf J."/>
        </authorList>
    </citation>
    <scope>NUCLEOTIDE SEQUENCE [LARGE SCALE GENOMIC DNA]</scope>
    <source>
        <strain evidence="1 2">ID681</strain>
    </source>
</reference>
<dbReference type="Proteomes" id="UP001148203">
    <property type="component" value="Unassembled WGS sequence"/>
</dbReference>
<dbReference type="EMBL" id="JAMDGY010000044">
    <property type="protein sequence ID" value="MDD0991935.1"/>
    <property type="molecule type" value="Genomic_DNA"/>
</dbReference>
<dbReference type="RefSeq" id="WP_273913636.1">
    <property type="nucleotide sequence ID" value="NZ_JAMDGX010000093.1"/>
</dbReference>
<name>A0ABT5NUT2_9PSED</name>
<comment type="caution">
    <text evidence="1">The sequence shown here is derived from an EMBL/GenBank/DDBJ whole genome shotgun (WGS) entry which is preliminary data.</text>
</comment>
<gene>
    <name evidence="1" type="ORF">M5G11_15460</name>
</gene>
<evidence type="ECO:0008006" key="3">
    <source>
        <dbReference type="Google" id="ProtNLM"/>
    </source>
</evidence>
<sequence length="328" mass="35995">MLLGACASKPRVPEAPPAVLSEAAWQQVDRDIVDASHGVVGSVQDYARRSMKVWRERVQQRTEEDFIPWFTGYWTQQWLTLKVAWYKINANQQGGEPTENRLALYVQEQYHDRVLSNVAKEINPDLIRERASELYVQLMKQQLQTIAQRYRAAPDQFALRLNRIPAISLGPPAARNASLYQLIRAEPFVQFPAYLALNEKIRKAAASAGAAPSDKGLSSVAKKASAKLEATLAPRGAASAIAAAVGKAAGLAISLASAGIGAMMHESERPEMVEQLRVILNVALNEEWQSLMENPLTGVMAGAYYLDSQVEESLVSGVLPPGHLQPAR</sequence>
<accession>A0ABT5NUT2</accession>
<keyword evidence="2" id="KW-1185">Reference proteome</keyword>
<organism evidence="1 2">
    <name type="scientific">Pseudomonas fontis</name>
    <dbReference type="NCBI Taxonomy" id="2942633"/>
    <lineage>
        <taxon>Bacteria</taxon>
        <taxon>Pseudomonadati</taxon>
        <taxon>Pseudomonadota</taxon>
        <taxon>Gammaproteobacteria</taxon>
        <taxon>Pseudomonadales</taxon>
        <taxon>Pseudomonadaceae</taxon>
        <taxon>Pseudomonas</taxon>
    </lineage>
</organism>
<protein>
    <recommendedName>
        <fullName evidence="3">Lipoprotein</fullName>
    </recommendedName>
</protein>